<sequence>MLGNQVKVELKRTLIRKTSLLIAAMVILLPALKFYSIYDSYIFYKPMEVFHETISTIIPLLFPAIIVVLYLPMFIQEQRNNFIKYTTPRVPLHTYLTSKGITNVLVTGISTFLLIFLPFLFVFYIEPSLDIVTYNQIEQNSRVAVDATFTQIFNNYGDFAYGIVYSLWVSLNTILYCTIAFLLLLVIKNPFVALSLPFVYYHVFNFIAGVLNIPRFSPLSTIFPFNIEQQPIWTALLPFTFLVIILLGTFLYVKKNRKEWMI</sequence>
<reference evidence="1" key="3">
    <citation type="submission" date="2016-11" db="EMBL/GenBank/DDBJ databases">
        <title>Salimicrobium jeotgali MJ3, isolated from Myulchi jeot, a traditional Korean fermented seafood.</title>
        <authorList>
            <person name="Kim K.H."/>
            <person name="Jeon C.O."/>
            <person name="Jin H.M."/>
        </authorList>
    </citation>
    <scope>NUCLEOTIDE SEQUENCE</scope>
    <source>
        <strain evidence="1">MJ3</strain>
    </source>
</reference>
<dbReference type="OrthoDB" id="2573593at2"/>
<accession>K2H5I3</accession>
<dbReference type="PATRIC" id="fig|1230341.3.peg.2111"/>
<gene>
    <name evidence="1" type="ORF">AAV35_012175</name>
    <name evidence="2" type="ORF">MJ3_10326</name>
</gene>
<reference evidence="2 3" key="1">
    <citation type="journal article" date="2012" name="J. Bacteriol.">
        <title>Draft Genome Sequence of Salimicrobium sp. Strain MJ3, Isolated from Myulchi-Jeot, Korean Fermented Seafood.</title>
        <authorList>
            <person name="Lee S.H."/>
            <person name="Jung J.Y."/>
            <person name="Jeon C.O."/>
        </authorList>
    </citation>
    <scope>NUCLEOTIDE SEQUENCE [LARGE SCALE GENOMIC DNA]</scope>
    <source>
        <strain evidence="2 3">MJ3</strain>
    </source>
</reference>
<name>K2H5I3_9BACI</name>
<keyword evidence="3" id="KW-1185">Reference proteome</keyword>
<dbReference type="EMBL" id="AMPQ01000015">
    <property type="protein sequence ID" value="EKE31085.1"/>
    <property type="molecule type" value="Genomic_DNA"/>
</dbReference>
<evidence type="ECO:0000313" key="3">
    <source>
        <dbReference type="Proteomes" id="UP000011746"/>
    </source>
</evidence>
<dbReference type="eggNOG" id="ENOG502Z865">
    <property type="taxonomic scope" value="Bacteria"/>
</dbReference>
<reference evidence="4" key="2">
    <citation type="submission" date="2015-06" db="EMBL/GenBank/DDBJ databases">
        <title>Salimicrobium jeotgali MJ3, isolated from Myulchi jeot, a traditional Korean fermented seafood.</title>
        <authorList>
            <person name="Kim K.H."/>
            <person name="Jeon C.O."/>
            <person name="Jin H.M."/>
        </authorList>
    </citation>
    <scope>NUCLEOTIDE SEQUENCE [LARGE SCALE GENOMIC DNA]</scope>
    <source>
        <strain evidence="4">MJ3</strain>
    </source>
</reference>
<dbReference type="RefSeq" id="WP_008591184.1">
    <property type="nucleotide sequence ID" value="NZ_AMPQ01000015.1"/>
</dbReference>
<evidence type="ECO:0000313" key="4">
    <source>
        <dbReference type="Proteomes" id="UP000092654"/>
    </source>
</evidence>
<dbReference type="Proteomes" id="UP000092654">
    <property type="component" value="Chromosome"/>
</dbReference>
<proteinExistence type="predicted"/>
<evidence type="ECO:0000313" key="2">
    <source>
        <dbReference type="EMBL" id="EKE31085.1"/>
    </source>
</evidence>
<dbReference type="STRING" id="1230341.AAV35_012175"/>
<dbReference type="EMBL" id="CP011361">
    <property type="protein sequence ID" value="AKG05449.1"/>
    <property type="molecule type" value="Genomic_DNA"/>
</dbReference>
<evidence type="ECO:0000313" key="1">
    <source>
        <dbReference type="EMBL" id="AKG05449.1"/>
    </source>
</evidence>
<dbReference type="Proteomes" id="UP000011746">
    <property type="component" value="Unassembled WGS sequence"/>
</dbReference>
<protein>
    <submittedName>
        <fullName evidence="1">ABC transporter permease</fullName>
    </submittedName>
</protein>
<dbReference type="AlphaFoldDB" id="K2H5I3"/>
<organism evidence="2 3">
    <name type="scientific">Salimicrobium jeotgali</name>
    <dbReference type="NCBI Taxonomy" id="1230341"/>
    <lineage>
        <taxon>Bacteria</taxon>
        <taxon>Bacillati</taxon>
        <taxon>Bacillota</taxon>
        <taxon>Bacilli</taxon>
        <taxon>Bacillales</taxon>
        <taxon>Bacillaceae</taxon>
        <taxon>Salimicrobium</taxon>
    </lineage>
</organism>
<dbReference type="KEGG" id="sje:AAV35_012175"/>